<dbReference type="AlphaFoldDB" id="A0A4Q2DUZ6"/>
<feature type="region of interest" description="Disordered" evidence="1">
    <location>
        <begin position="89"/>
        <end position="139"/>
    </location>
</feature>
<sequence>MDIDWCLTCEKHIQEAANFGPYCSLDCRCRAGPSRLIEEYESTYEESLDDFDLDEDVYHDVQDASDVLHYSGNDYDGIAAWAAAVVPGPPVQERSPPPSRRSNSSSRSSISSNYSPKSISTTYRPPDLVKPHRPLPPSLCMTTPKPKVSVPSQPIGTLPPQVVEYTASGVAYSTSTGQTSSIATPASAYAVLPFSVDRKATSVLDTIASHVRSWAPAPSQPHSPSARTQILTGACVSRPRLLPFPFYS</sequence>
<organism evidence="2 3">
    <name type="scientific">Candolleomyces aberdarensis</name>
    <dbReference type="NCBI Taxonomy" id="2316362"/>
    <lineage>
        <taxon>Eukaryota</taxon>
        <taxon>Fungi</taxon>
        <taxon>Dikarya</taxon>
        <taxon>Basidiomycota</taxon>
        <taxon>Agaricomycotina</taxon>
        <taxon>Agaricomycetes</taxon>
        <taxon>Agaricomycetidae</taxon>
        <taxon>Agaricales</taxon>
        <taxon>Agaricineae</taxon>
        <taxon>Psathyrellaceae</taxon>
        <taxon>Candolleomyces</taxon>
    </lineage>
</organism>
<proteinExistence type="predicted"/>
<feature type="compositionally biased region" description="Pro residues" evidence="1">
    <location>
        <begin position="89"/>
        <end position="99"/>
    </location>
</feature>
<gene>
    <name evidence="2" type="ORF">EST38_g1887</name>
</gene>
<comment type="caution">
    <text evidence="2">The sequence shown here is derived from an EMBL/GenBank/DDBJ whole genome shotgun (WGS) entry which is preliminary data.</text>
</comment>
<protein>
    <submittedName>
        <fullName evidence="2">Uncharacterized protein</fullName>
    </submittedName>
</protein>
<keyword evidence="3" id="KW-1185">Reference proteome</keyword>
<feature type="compositionally biased region" description="Low complexity" evidence="1">
    <location>
        <begin position="100"/>
        <end position="120"/>
    </location>
</feature>
<evidence type="ECO:0000256" key="1">
    <source>
        <dbReference type="SAM" id="MobiDB-lite"/>
    </source>
</evidence>
<dbReference type="OrthoDB" id="2210012at2759"/>
<reference evidence="2 3" key="1">
    <citation type="submission" date="2019-01" db="EMBL/GenBank/DDBJ databases">
        <title>Draft genome sequence of Psathyrella aberdarensis IHI B618.</title>
        <authorList>
            <person name="Buettner E."/>
            <person name="Kellner H."/>
        </authorList>
    </citation>
    <scope>NUCLEOTIDE SEQUENCE [LARGE SCALE GENOMIC DNA]</scope>
    <source>
        <strain evidence="2 3">IHI B618</strain>
    </source>
</reference>
<dbReference type="EMBL" id="SDEE01000028">
    <property type="protein sequence ID" value="RXW23963.1"/>
    <property type="molecule type" value="Genomic_DNA"/>
</dbReference>
<evidence type="ECO:0000313" key="3">
    <source>
        <dbReference type="Proteomes" id="UP000290288"/>
    </source>
</evidence>
<accession>A0A4Q2DUZ6</accession>
<evidence type="ECO:0000313" key="2">
    <source>
        <dbReference type="EMBL" id="RXW23963.1"/>
    </source>
</evidence>
<name>A0A4Q2DUZ6_9AGAR</name>
<dbReference type="Proteomes" id="UP000290288">
    <property type="component" value="Unassembled WGS sequence"/>
</dbReference>